<comment type="caution">
    <text evidence="5">The sequence shown here is derived from an EMBL/GenBank/DDBJ whole genome shotgun (WGS) entry which is preliminary data.</text>
</comment>
<dbReference type="InterPro" id="IPR051257">
    <property type="entry name" value="Diverse_CBS-Domain"/>
</dbReference>
<dbReference type="CDD" id="cd04584">
    <property type="entry name" value="CBS_pair_AcuB_like"/>
    <property type="match status" value="1"/>
</dbReference>
<dbReference type="AlphaFoldDB" id="A0A317L3Z3"/>
<dbReference type="Gene3D" id="3.10.580.10">
    <property type="entry name" value="CBS-domain"/>
    <property type="match status" value="1"/>
</dbReference>
<dbReference type="Pfam" id="PF00571">
    <property type="entry name" value="CBS"/>
    <property type="match status" value="2"/>
</dbReference>
<evidence type="ECO:0000313" key="5">
    <source>
        <dbReference type="EMBL" id="PWU70236.1"/>
    </source>
</evidence>
<accession>A0A317L3Z3</accession>
<dbReference type="InterPro" id="IPR002912">
    <property type="entry name" value="ACT_dom"/>
</dbReference>
<proteinExistence type="predicted"/>
<dbReference type="SUPFAM" id="SSF54631">
    <property type="entry name" value="CBS-domain pair"/>
    <property type="match status" value="1"/>
</dbReference>
<dbReference type="PANTHER" id="PTHR43080:SF2">
    <property type="entry name" value="CBS DOMAIN-CONTAINING PROTEIN"/>
    <property type="match status" value="1"/>
</dbReference>
<organism evidence="5 6">
    <name type="scientific">Gracilibacillus dipsosauri</name>
    <dbReference type="NCBI Taxonomy" id="178340"/>
    <lineage>
        <taxon>Bacteria</taxon>
        <taxon>Bacillati</taxon>
        <taxon>Bacillota</taxon>
        <taxon>Bacilli</taxon>
        <taxon>Bacillales</taxon>
        <taxon>Bacillaceae</taxon>
        <taxon>Gracilibacillus</taxon>
    </lineage>
</organism>
<reference evidence="5 6" key="1">
    <citation type="submission" date="2018-05" db="EMBL/GenBank/DDBJ databases">
        <title>Genomic analysis of Gracilibacillus dipsosauri DD1 reveals novel features of a salt-tolerant amylase.</title>
        <authorList>
            <person name="Deutch C.E."/>
            <person name="Yang S."/>
        </authorList>
    </citation>
    <scope>NUCLEOTIDE SEQUENCE [LARGE SCALE GENOMIC DNA]</scope>
    <source>
        <strain evidence="5 6">DD1</strain>
    </source>
</reference>
<evidence type="ECO:0000256" key="1">
    <source>
        <dbReference type="ARBA" id="ARBA00023122"/>
    </source>
</evidence>
<dbReference type="SUPFAM" id="SSF55021">
    <property type="entry name" value="ACT-like"/>
    <property type="match status" value="1"/>
</dbReference>
<dbReference type="InterPro" id="IPR045865">
    <property type="entry name" value="ACT-like_dom_sf"/>
</dbReference>
<gene>
    <name evidence="5" type="ORF">DLJ74_01180</name>
</gene>
<keyword evidence="1 2" id="KW-0129">CBS domain</keyword>
<dbReference type="EMBL" id="QGTD01000002">
    <property type="protein sequence ID" value="PWU70236.1"/>
    <property type="molecule type" value="Genomic_DNA"/>
</dbReference>
<dbReference type="PROSITE" id="PS51671">
    <property type="entry name" value="ACT"/>
    <property type="match status" value="1"/>
</dbReference>
<keyword evidence="6" id="KW-1185">Reference proteome</keyword>
<evidence type="ECO:0000259" key="3">
    <source>
        <dbReference type="PROSITE" id="PS51371"/>
    </source>
</evidence>
<dbReference type="Gene3D" id="3.30.70.260">
    <property type="match status" value="1"/>
</dbReference>
<dbReference type="RefSeq" id="WP_109983010.1">
    <property type="nucleotide sequence ID" value="NZ_JAJUIE010000033.1"/>
</dbReference>
<sequence length="215" mass="24630">MFVKEIMKKKVISLKKHNTIADALSLLHKHHIRHIPIVDDDQHLIGIVSDRDIRDASPSILDSEINQALLDHTIDQIMSSPVVTTHPDELFEEVANIFYEKEFACVPVVHQKKLIGMVTEKDLLYAFIQLTGTQGPSTRLEIRVPDRVGILSDVSTFFSKRNIKIVSVYTYPTPQQSGFKILVFRIQTMNPMNVIHDIKQSKEFEVVTPMREDNE</sequence>
<evidence type="ECO:0000256" key="2">
    <source>
        <dbReference type="PROSITE-ProRule" id="PRU00703"/>
    </source>
</evidence>
<dbReference type="PANTHER" id="PTHR43080">
    <property type="entry name" value="CBS DOMAIN-CONTAINING PROTEIN CBSX3, MITOCHONDRIAL"/>
    <property type="match status" value="1"/>
</dbReference>
<dbReference type="Pfam" id="PF01842">
    <property type="entry name" value="ACT"/>
    <property type="match status" value="1"/>
</dbReference>
<feature type="domain" description="ACT" evidence="4">
    <location>
        <begin position="139"/>
        <end position="214"/>
    </location>
</feature>
<feature type="domain" description="CBS" evidence="3">
    <location>
        <begin position="78"/>
        <end position="137"/>
    </location>
</feature>
<evidence type="ECO:0000313" key="6">
    <source>
        <dbReference type="Proteomes" id="UP000245624"/>
    </source>
</evidence>
<protein>
    <submittedName>
        <fullName evidence="5">Acetoin utilization protein AcuB</fullName>
    </submittedName>
</protein>
<name>A0A317L3Z3_9BACI</name>
<dbReference type="InterPro" id="IPR046342">
    <property type="entry name" value="CBS_dom_sf"/>
</dbReference>
<dbReference type="OrthoDB" id="9781631at2"/>
<feature type="domain" description="CBS" evidence="3">
    <location>
        <begin position="7"/>
        <end position="63"/>
    </location>
</feature>
<dbReference type="InterPro" id="IPR000644">
    <property type="entry name" value="CBS_dom"/>
</dbReference>
<evidence type="ECO:0000259" key="4">
    <source>
        <dbReference type="PROSITE" id="PS51671"/>
    </source>
</evidence>
<dbReference type="Proteomes" id="UP000245624">
    <property type="component" value="Unassembled WGS sequence"/>
</dbReference>
<dbReference type="PROSITE" id="PS51371">
    <property type="entry name" value="CBS"/>
    <property type="match status" value="2"/>
</dbReference>
<dbReference type="SMART" id="SM00116">
    <property type="entry name" value="CBS"/>
    <property type="match status" value="2"/>
</dbReference>